<dbReference type="PANTHER" id="PTHR43540">
    <property type="entry name" value="PEROXYUREIDOACRYLATE/UREIDOACRYLATE AMIDOHYDROLASE-RELATED"/>
    <property type="match status" value="1"/>
</dbReference>
<dbReference type="EMBL" id="JACLAX010000011">
    <property type="protein sequence ID" value="MBC2669873.1"/>
    <property type="molecule type" value="Genomic_DNA"/>
</dbReference>
<feature type="domain" description="Isochorismatase-like" evidence="2">
    <location>
        <begin position="26"/>
        <end position="200"/>
    </location>
</feature>
<evidence type="ECO:0000313" key="4">
    <source>
        <dbReference type="Proteomes" id="UP000551327"/>
    </source>
</evidence>
<dbReference type="InterPro" id="IPR000868">
    <property type="entry name" value="Isochorismatase-like_dom"/>
</dbReference>
<dbReference type="Proteomes" id="UP000551327">
    <property type="component" value="Unassembled WGS sequence"/>
</dbReference>
<evidence type="ECO:0000256" key="1">
    <source>
        <dbReference type="ARBA" id="ARBA00022801"/>
    </source>
</evidence>
<keyword evidence="1" id="KW-0378">Hydrolase</keyword>
<evidence type="ECO:0000313" key="3">
    <source>
        <dbReference type="EMBL" id="MBC2669873.1"/>
    </source>
</evidence>
<keyword evidence="4" id="KW-1185">Reference proteome</keyword>
<reference evidence="3 4" key="1">
    <citation type="submission" date="2020-08" db="EMBL/GenBank/DDBJ databases">
        <title>The genome sequence of type strain Novosphingobium piscinae KCTC 42194.</title>
        <authorList>
            <person name="Liu Y."/>
        </authorList>
    </citation>
    <scope>NUCLEOTIDE SEQUENCE [LARGE SCALE GENOMIC DNA]</scope>
    <source>
        <strain evidence="3 4">KCTC 42194</strain>
    </source>
</reference>
<dbReference type="InterPro" id="IPR036380">
    <property type="entry name" value="Isochorismatase-like_sf"/>
</dbReference>
<proteinExistence type="predicted"/>
<name>A0A7X1FZJ1_9SPHN</name>
<accession>A0A7X1FZJ1</accession>
<evidence type="ECO:0000259" key="2">
    <source>
        <dbReference type="Pfam" id="PF00857"/>
    </source>
</evidence>
<dbReference type="GO" id="GO:0016787">
    <property type="term" value="F:hydrolase activity"/>
    <property type="evidence" value="ECO:0007669"/>
    <property type="project" value="UniProtKB-KW"/>
</dbReference>
<dbReference type="PANTHER" id="PTHR43540:SF1">
    <property type="entry name" value="ISOCHORISMATASE HYDROLASE"/>
    <property type="match status" value="1"/>
</dbReference>
<dbReference type="Pfam" id="PF00857">
    <property type="entry name" value="Isochorismatase"/>
    <property type="match status" value="1"/>
</dbReference>
<sequence length="211" mass="22063">MSSDDELLANYKRAYDNRVGFGQRPALLLIDFCQAYFEPGNPLHAGVEDALGAALRVRAAARAAGVPVVLTNVVYHPSGIDGGRFFEKALPLRNFVRGSAMGAWGPGLEPAADELVVSKQYPSAFFGTSLASTLTAAGIDSVILTGLTTSGCVRATCVDAMSHGFRTAVVAEACGDRHAAPHEANLFDMNAKYADVVSEAEVIAFLAGLGA</sequence>
<protein>
    <submittedName>
        <fullName evidence="3">Isochorismatase family protein</fullName>
    </submittedName>
</protein>
<organism evidence="3 4">
    <name type="scientific">Novosphingobium piscinae</name>
    <dbReference type="NCBI Taxonomy" id="1507448"/>
    <lineage>
        <taxon>Bacteria</taxon>
        <taxon>Pseudomonadati</taxon>
        <taxon>Pseudomonadota</taxon>
        <taxon>Alphaproteobacteria</taxon>
        <taxon>Sphingomonadales</taxon>
        <taxon>Sphingomonadaceae</taxon>
        <taxon>Novosphingobium</taxon>
    </lineage>
</organism>
<dbReference type="Gene3D" id="3.40.50.850">
    <property type="entry name" value="Isochorismatase-like"/>
    <property type="match status" value="1"/>
</dbReference>
<dbReference type="SUPFAM" id="SSF52499">
    <property type="entry name" value="Isochorismatase-like hydrolases"/>
    <property type="match status" value="1"/>
</dbReference>
<dbReference type="InterPro" id="IPR050272">
    <property type="entry name" value="Isochorismatase-like_hydrls"/>
</dbReference>
<dbReference type="AlphaFoldDB" id="A0A7X1FZJ1"/>
<dbReference type="RefSeq" id="WP_185679732.1">
    <property type="nucleotide sequence ID" value="NZ_JACLAX010000011.1"/>
</dbReference>
<gene>
    <name evidence="3" type="ORF">H7F53_12020</name>
</gene>
<comment type="caution">
    <text evidence="3">The sequence shown here is derived from an EMBL/GenBank/DDBJ whole genome shotgun (WGS) entry which is preliminary data.</text>
</comment>